<dbReference type="Proteomes" id="UP001341840">
    <property type="component" value="Unassembled WGS sequence"/>
</dbReference>
<feature type="compositionally biased region" description="Polar residues" evidence="1">
    <location>
        <begin position="54"/>
        <end position="69"/>
    </location>
</feature>
<feature type="compositionally biased region" description="Pro residues" evidence="1">
    <location>
        <begin position="77"/>
        <end position="87"/>
    </location>
</feature>
<feature type="region of interest" description="Disordered" evidence="1">
    <location>
        <begin position="1"/>
        <end position="87"/>
    </location>
</feature>
<keyword evidence="3" id="KW-1185">Reference proteome</keyword>
<organism evidence="2 3">
    <name type="scientific">Stylosanthes scabra</name>
    <dbReference type="NCBI Taxonomy" id="79078"/>
    <lineage>
        <taxon>Eukaryota</taxon>
        <taxon>Viridiplantae</taxon>
        <taxon>Streptophyta</taxon>
        <taxon>Embryophyta</taxon>
        <taxon>Tracheophyta</taxon>
        <taxon>Spermatophyta</taxon>
        <taxon>Magnoliopsida</taxon>
        <taxon>eudicotyledons</taxon>
        <taxon>Gunneridae</taxon>
        <taxon>Pentapetalae</taxon>
        <taxon>rosids</taxon>
        <taxon>fabids</taxon>
        <taxon>Fabales</taxon>
        <taxon>Fabaceae</taxon>
        <taxon>Papilionoideae</taxon>
        <taxon>50 kb inversion clade</taxon>
        <taxon>dalbergioids sensu lato</taxon>
        <taxon>Dalbergieae</taxon>
        <taxon>Pterocarpus clade</taxon>
        <taxon>Stylosanthes</taxon>
    </lineage>
</organism>
<protein>
    <submittedName>
        <fullName evidence="2">Uncharacterized protein</fullName>
    </submittedName>
</protein>
<reference evidence="2 3" key="1">
    <citation type="journal article" date="2023" name="Plants (Basel)">
        <title>Bridging the Gap: Combining Genomics and Transcriptomics Approaches to Understand Stylosanthes scabra, an Orphan Legume from the Brazilian Caatinga.</title>
        <authorList>
            <person name="Ferreira-Neto J.R.C."/>
            <person name="da Silva M.D."/>
            <person name="Binneck E."/>
            <person name="de Melo N.F."/>
            <person name="da Silva R.H."/>
            <person name="de Melo A.L.T.M."/>
            <person name="Pandolfi V."/>
            <person name="Bustamante F.O."/>
            <person name="Brasileiro-Vidal A.C."/>
            <person name="Benko-Iseppon A.M."/>
        </authorList>
    </citation>
    <scope>NUCLEOTIDE SEQUENCE [LARGE SCALE GENOMIC DNA]</scope>
    <source>
        <tissue evidence="2">Leaves</tissue>
    </source>
</reference>
<evidence type="ECO:0000256" key="1">
    <source>
        <dbReference type="SAM" id="MobiDB-lite"/>
    </source>
</evidence>
<name>A0ABU6ZCE4_9FABA</name>
<dbReference type="EMBL" id="JASCZI010272046">
    <property type="protein sequence ID" value="MED6219605.1"/>
    <property type="molecule type" value="Genomic_DNA"/>
</dbReference>
<gene>
    <name evidence="2" type="ORF">PIB30_037220</name>
</gene>
<evidence type="ECO:0000313" key="3">
    <source>
        <dbReference type="Proteomes" id="UP001341840"/>
    </source>
</evidence>
<accession>A0ABU6ZCE4</accession>
<evidence type="ECO:0000313" key="2">
    <source>
        <dbReference type="EMBL" id="MED6219605.1"/>
    </source>
</evidence>
<comment type="caution">
    <text evidence="2">The sequence shown here is derived from an EMBL/GenBank/DDBJ whole genome shotgun (WGS) entry which is preliminary data.</text>
</comment>
<sequence length="195" mass="20602">MTRRELRGVRVGLSMGPRQESRRNPESSGGGGRSSGGRIWRSGGQMRRRCVSLSRVSTPPTTKPHTANQTHAHTGHRPPPTTTAPTCPPSPSIGIVGARGSQSLTHAVTPEVHRQIRRRCLAVAPPPARAVIVACPLSLSNEAELSSPFCCSHSRQPTSNCHSSASHKSQRTSVAVLAAHVTSPPSSAVSMPVQP</sequence>
<proteinExistence type="predicted"/>